<proteinExistence type="predicted"/>
<organism evidence="3 4">
    <name type="scientific">Dendroctonus ponderosae</name>
    <name type="common">Mountain pine beetle</name>
    <dbReference type="NCBI Taxonomy" id="77166"/>
    <lineage>
        <taxon>Eukaryota</taxon>
        <taxon>Metazoa</taxon>
        <taxon>Ecdysozoa</taxon>
        <taxon>Arthropoda</taxon>
        <taxon>Hexapoda</taxon>
        <taxon>Insecta</taxon>
        <taxon>Pterygota</taxon>
        <taxon>Neoptera</taxon>
        <taxon>Endopterygota</taxon>
        <taxon>Coleoptera</taxon>
        <taxon>Polyphaga</taxon>
        <taxon>Cucujiformia</taxon>
        <taxon>Curculionidae</taxon>
        <taxon>Scolytinae</taxon>
        <taxon>Dendroctonus</taxon>
    </lineage>
</organism>
<feature type="region of interest" description="Disordered" evidence="1">
    <location>
        <begin position="194"/>
        <end position="220"/>
    </location>
</feature>
<dbReference type="Gene3D" id="3.90.1200.10">
    <property type="match status" value="4"/>
</dbReference>
<dbReference type="Pfam" id="PF02958">
    <property type="entry name" value="EcKL"/>
    <property type="match status" value="6"/>
</dbReference>
<dbReference type="PANTHER" id="PTHR11012">
    <property type="entry name" value="PROTEIN KINASE-LIKE DOMAIN-CONTAINING"/>
    <property type="match status" value="1"/>
</dbReference>
<dbReference type="PANTHER" id="PTHR11012:SF55">
    <property type="entry name" value="BHLH DOMAIN-CONTAINING PROTEIN"/>
    <property type="match status" value="1"/>
</dbReference>
<dbReference type="Proteomes" id="UP000030742">
    <property type="component" value="Unassembled WGS sequence"/>
</dbReference>
<evidence type="ECO:0000256" key="1">
    <source>
        <dbReference type="SAM" id="MobiDB-lite"/>
    </source>
</evidence>
<feature type="domain" description="CHK kinase-like" evidence="2">
    <location>
        <begin position="128"/>
        <end position="337"/>
    </location>
</feature>
<evidence type="ECO:0000259" key="2">
    <source>
        <dbReference type="SMART" id="SM00587"/>
    </source>
</evidence>
<evidence type="ECO:0000313" key="4">
    <source>
        <dbReference type="Proteomes" id="UP000030742"/>
    </source>
</evidence>
<evidence type="ECO:0000313" key="3">
    <source>
        <dbReference type="EMBL" id="ERL94507.1"/>
    </source>
</evidence>
<dbReference type="EMBL" id="KB632390">
    <property type="protein sequence ID" value="ERL94507.1"/>
    <property type="molecule type" value="Genomic_DNA"/>
</dbReference>
<dbReference type="OrthoDB" id="191037at2759"/>
<feature type="domain" description="CHK kinase-like" evidence="2">
    <location>
        <begin position="1399"/>
        <end position="1626"/>
    </location>
</feature>
<dbReference type="SUPFAM" id="SSF56112">
    <property type="entry name" value="Protein kinase-like (PK-like)"/>
    <property type="match status" value="4"/>
</dbReference>
<feature type="domain" description="CHK kinase-like" evidence="2">
    <location>
        <begin position="1031"/>
        <end position="1232"/>
    </location>
</feature>
<dbReference type="InterPro" id="IPR004119">
    <property type="entry name" value="EcKL"/>
</dbReference>
<protein>
    <recommendedName>
        <fullName evidence="2">CHK kinase-like domain-containing protein</fullName>
    </recommendedName>
</protein>
<feature type="region of interest" description="Disordered" evidence="1">
    <location>
        <begin position="1456"/>
        <end position="1488"/>
    </location>
</feature>
<gene>
    <name evidence="3" type="ORF">D910_11784</name>
</gene>
<feature type="domain" description="CHK kinase-like" evidence="2">
    <location>
        <begin position="626"/>
        <end position="835"/>
    </location>
</feature>
<dbReference type="InterPro" id="IPR015897">
    <property type="entry name" value="CHK_kinase-like"/>
</dbReference>
<dbReference type="InterPro" id="IPR011009">
    <property type="entry name" value="Kinase-like_dom_sf"/>
</dbReference>
<feature type="compositionally biased region" description="Gly residues" evidence="1">
    <location>
        <begin position="1468"/>
        <end position="1479"/>
    </location>
</feature>
<name>U4UMZ8_DENPD</name>
<sequence>MSKSDYLIKDIENVITGIDGEIKKIDISRLTAPGENFISLVFRVDVQVEKDGKVETVHAVAKRLPTVIKMDLNAIAMRHEIKWYSEIAPLIKEFGQEYGIDTDFYPECLGTRLSMDSAKTNADEESVLLLKNINPDGFENLDRHIGFDYRTAKAFLRTLATFHSIPLVIKFKKPEHFKIIKQCLNSILDDAAVLSPPKDKPPSGPDGKTGGPPNNHPSPGITYGKMLEIPACQPYRAKIKAMKEANKEMGDFLFSPADEPWATMVHNDSWVNNIMVKLRGEEEPLVKMVDFQVCTYSSFAKDLVLFLLTSVQDDVQREHFDDLLRYYYDQLTSKLEKFNIPELKLSYSDYLKELEKVAQAGEMAHAIFFTNPVFSEKGKAPDFLAGEADMAESMHLMMNNMGERQKQKLALIMELASDYLIKDLENVITGIDGEIKKIDISRLTAPGENFMSLVFRVDIQVEKDGKVETVHVVAKRLPAVLKIDFNALAMRHEIKCLIKVESDYLIKDLENVITGIDGEIKKIDISRLTAPGENYMSLVFRVDVQVEKDGKVETVHAVAKRLPTVIKMDFNAVAMRHEIKWYSEIAPLIKEFGQEYGIDTDFYPECLGSRLSMDTTKTNADEESVLLLKNINPDGFKNFDRIIGFDYRTAKAFLRTLATFHSIPLAMKFKKPEHFKIIKKYLESVLNDAALLDPPKNTPPNGSDTKAGGAPDIHMSPRITYEKMLEMPACQPYRANIEAMKEANKDMRDALFTPADEPWATMVHNDSWVNNIMVKLRGEEEPLVKMVDFQICTYSSFAKDLVLFLLTSVQDDVQREHLDDLLRYYYDQLTSKLEKFNIPELKLSYSDYLKELEKVAHAGEMAHVIFFVNPVFAEKGKVSDFLVGEVVRKTRFDFLQLFIDQCIMSSAGYSIKDLESIITGIDGEIKNVKISRLTAPGENFISLVLSVDIQVEKNGQMETVNVVAKCLPAVQRMTLNSVAMAHEIKWYSQVAPLIKKFGEEYGVGTYFFPDYHGSRLSMDSTKTTADEDSLLLLKNIKPEGYENIDRHIGFDLPTAKAFLRVLATFHSIPLAMKFKNPEQFQIIRKCLDSVREYPEALAPLSNTPGEPQGGIQAPALTCSKLLEIPACQPYRKNIEALKNSVKGMADIYFAPAEEPWSTMVHNDCWINNMMVKLEAGGEPRVKLMDFQICTYSSFAKDLVFFLLTSVEDEVQRNHFEDLLWYYYEQLTSKLENFAISELKLSYAQYLEELKKVARDCEVGHAVYFTNTIFAEKGTIPDILAGEGVLQGVDGAIKNVEVSRLTKPGENYLSLVYRVDVEVEKNGKTSTIHAVAKCLPLTKTALDFNAFSMRNEIKWYSEILPLIKNFGSEYGIDTDFYPEYLGSRYSLDPTKTEIDKDSALLMRNLIPDGYQNDDRHIGLDLPSAKVLLKYLASFHAAPLALKFKKPDVFKQLKEYLESTRPPMPPAGPEGPGGPGGSGGPPKGPPGAPKYSLHKLVLEQMLTIPQCQPYLAKIEELRNRPSQAPFEQGPIREPWSTIVHSDFWVNNLMLKRNEGKVEVKIVDFQMCSYGSYAKDLVFFLLSSVQDSTQQSNLDELLRLEQWKPASRQWLINEFCRFYYEELVEVLHKVGVPELKLTFEEFLAEVKLEANSAEVLHALFFSTIVFGEKGTGPDLLVGEADMLEHIDLMVKNLKKNARQKEKLGVILEVAVSKDWL</sequence>
<feature type="region of interest" description="Disordered" evidence="1">
    <location>
        <begin position="692"/>
        <end position="712"/>
    </location>
</feature>
<reference evidence="3 4" key="1">
    <citation type="journal article" date="2013" name="Genome Biol.">
        <title>Draft genome of the mountain pine beetle, Dendroctonus ponderosae Hopkins, a major forest pest.</title>
        <authorList>
            <person name="Keeling C.I."/>
            <person name="Yuen M.M."/>
            <person name="Liao N.Y."/>
            <person name="Docking T.R."/>
            <person name="Chan S.K."/>
            <person name="Taylor G.A."/>
            <person name="Palmquist D.L."/>
            <person name="Jackman S.D."/>
            <person name="Nguyen A."/>
            <person name="Li M."/>
            <person name="Henderson H."/>
            <person name="Janes J.K."/>
            <person name="Zhao Y."/>
            <person name="Pandoh P."/>
            <person name="Moore R."/>
            <person name="Sperling F.A."/>
            <person name="Huber D.P."/>
            <person name="Birol I."/>
            <person name="Jones S.J."/>
            <person name="Bohlmann J."/>
        </authorList>
    </citation>
    <scope>NUCLEOTIDE SEQUENCE</scope>
</reference>
<accession>U4UMZ8</accession>
<dbReference type="SMART" id="SM00587">
    <property type="entry name" value="CHK"/>
    <property type="match status" value="4"/>
</dbReference>